<dbReference type="AlphaFoldDB" id="A0A7S1G3L1"/>
<keyword evidence="1" id="KW-0732">Signal</keyword>
<gene>
    <name evidence="2" type="ORF">CHYS00102_LOCUS30992</name>
</gene>
<sequence>MLITKCAVPALAVILSQSQPSEAFSPTNGRATFGFRSRSRQLSSLSMSMEPLHASLVTTLTERLGLVTTDFTEVYGGQNWECPSTGAKGSAEWIAESSPKFLTGMTSSTTTSTSGEDLTINVWMGPSYDVPHLLLTFGEQADGGCAVTADYIVRGSTPIGGDPQYVEVYYGGEDGAVGAWTAAFGLEGAVPLPPPAEFETRLIASPACLAVGGIEKSEAEAIAKAHVERWLGWVESSQPVMARLRGSFNLRDDKLRQYFFRGQLSKNCKLYGEDLGRTVAAVNTGPTAEAYVGGGS</sequence>
<accession>A0A7S1G3L1</accession>
<evidence type="ECO:0000313" key="2">
    <source>
        <dbReference type="EMBL" id="CAD8903772.1"/>
    </source>
</evidence>
<evidence type="ECO:0000256" key="1">
    <source>
        <dbReference type="SAM" id="SignalP"/>
    </source>
</evidence>
<feature type="signal peptide" evidence="1">
    <location>
        <begin position="1"/>
        <end position="23"/>
    </location>
</feature>
<protein>
    <submittedName>
        <fullName evidence="2">Uncharacterized protein</fullName>
    </submittedName>
</protein>
<dbReference type="EMBL" id="HBFR01042383">
    <property type="protein sequence ID" value="CAD8903772.1"/>
    <property type="molecule type" value="Transcribed_RNA"/>
</dbReference>
<reference evidence="2" key="1">
    <citation type="submission" date="2021-01" db="EMBL/GenBank/DDBJ databases">
        <authorList>
            <person name="Corre E."/>
            <person name="Pelletier E."/>
            <person name="Niang G."/>
            <person name="Scheremetjew M."/>
            <person name="Finn R."/>
            <person name="Kale V."/>
            <person name="Holt S."/>
            <person name="Cochrane G."/>
            <person name="Meng A."/>
            <person name="Brown T."/>
            <person name="Cohen L."/>
        </authorList>
    </citation>
    <scope>NUCLEOTIDE SEQUENCE</scope>
    <source>
        <strain evidence="2">308</strain>
    </source>
</reference>
<proteinExistence type="predicted"/>
<name>A0A7S1G3L1_9STRA</name>
<dbReference type="Gene3D" id="3.40.1500.20">
    <property type="match status" value="1"/>
</dbReference>
<feature type="chain" id="PRO_5031209015" evidence="1">
    <location>
        <begin position="24"/>
        <end position="296"/>
    </location>
</feature>
<organism evidence="2">
    <name type="scientific">Corethron hystrix</name>
    <dbReference type="NCBI Taxonomy" id="216773"/>
    <lineage>
        <taxon>Eukaryota</taxon>
        <taxon>Sar</taxon>
        <taxon>Stramenopiles</taxon>
        <taxon>Ochrophyta</taxon>
        <taxon>Bacillariophyta</taxon>
        <taxon>Coscinodiscophyceae</taxon>
        <taxon>Corethrophycidae</taxon>
        <taxon>Corethrales</taxon>
        <taxon>Corethraceae</taxon>
        <taxon>Corethron</taxon>
    </lineage>
</organism>